<evidence type="ECO:0000313" key="2">
    <source>
        <dbReference type="EMBL" id="VDP79406.1"/>
    </source>
</evidence>
<organism evidence="4">
    <name type="scientific">Echinostoma caproni</name>
    <dbReference type="NCBI Taxonomy" id="27848"/>
    <lineage>
        <taxon>Eukaryota</taxon>
        <taxon>Metazoa</taxon>
        <taxon>Spiralia</taxon>
        <taxon>Lophotrochozoa</taxon>
        <taxon>Platyhelminthes</taxon>
        <taxon>Trematoda</taxon>
        <taxon>Digenea</taxon>
        <taxon>Plagiorchiida</taxon>
        <taxon>Echinostomata</taxon>
        <taxon>Echinostomatoidea</taxon>
        <taxon>Echinostomatidae</taxon>
        <taxon>Echinostoma</taxon>
    </lineage>
</organism>
<proteinExistence type="predicted"/>
<dbReference type="AlphaFoldDB" id="A0A183AIM9"/>
<protein>
    <submittedName>
        <fullName evidence="4">Anoctamin</fullName>
    </submittedName>
</protein>
<name>A0A183AIM9_9TREM</name>
<dbReference type="EMBL" id="UZAN01043852">
    <property type="protein sequence ID" value="VDP79406.1"/>
    <property type="molecule type" value="Genomic_DNA"/>
</dbReference>
<dbReference type="WBParaSite" id="ECPE_0000682701-mRNA-1">
    <property type="protein sequence ID" value="ECPE_0000682701-mRNA-1"/>
    <property type="gene ID" value="ECPE_0000682701"/>
</dbReference>
<keyword evidence="1" id="KW-1133">Transmembrane helix</keyword>
<keyword evidence="1" id="KW-0812">Transmembrane</keyword>
<accession>A0A183AIM9</accession>
<sequence>MNASLPVTAISDTRYLFEHFQFDPNDELLIFHQHGPLLHQAMFQCLDLRDLVNPQLNSWLNMMHLEHVVGRNISQINDDLHWCEWAQIAWFSKAFQVIYERSWQKQMAVLFSTYIFPVIAFLNLLSLGLTLFGVSRLLGPYKIRDKKHLIHHDYDLIHVPATWPILVTYCWIAIACVLIIDLRGLIFAHLPAYCNPLNFDLGCRVITYLRNVFRYTPTWLLAVMLADRVLGEFRHSERVVNHTQPAVVTVDDIDRNNTHLSINEEPCRSNKIVPISSALTVNDHGVKCKRSKRSSQTGCKCGLLNDILCVYRGPICCMSLSAIPTADTVSHSKHLDILRTGSGTASFHRPRPSTCARSDWLEVGAGRIGGYLLVGTTVSGLCLINTHTIWLYEINRDWKKCMLTAGNSVILEEFYPYFTQVRQF</sequence>
<reference evidence="2 3" key="2">
    <citation type="submission" date="2018-11" db="EMBL/GenBank/DDBJ databases">
        <authorList>
            <consortium name="Pathogen Informatics"/>
        </authorList>
    </citation>
    <scope>NUCLEOTIDE SEQUENCE [LARGE SCALE GENOMIC DNA]</scope>
    <source>
        <strain evidence="2 3">Egypt</strain>
    </source>
</reference>
<reference evidence="4" key="1">
    <citation type="submission" date="2016-06" db="UniProtKB">
        <authorList>
            <consortium name="WormBaseParasite"/>
        </authorList>
    </citation>
    <scope>IDENTIFICATION</scope>
</reference>
<gene>
    <name evidence="2" type="ORF">ECPE_LOCUS6814</name>
</gene>
<dbReference type="OrthoDB" id="6241261at2759"/>
<evidence type="ECO:0000313" key="4">
    <source>
        <dbReference type="WBParaSite" id="ECPE_0000682701-mRNA-1"/>
    </source>
</evidence>
<keyword evidence="1" id="KW-0472">Membrane</keyword>
<feature type="transmembrane region" description="Helical" evidence="1">
    <location>
        <begin position="108"/>
        <end position="132"/>
    </location>
</feature>
<evidence type="ECO:0000256" key="1">
    <source>
        <dbReference type="SAM" id="Phobius"/>
    </source>
</evidence>
<feature type="transmembrane region" description="Helical" evidence="1">
    <location>
        <begin position="161"/>
        <end position="180"/>
    </location>
</feature>
<evidence type="ECO:0000313" key="3">
    <source>
        <dbReference type="Proteomes" id="UP000272942"/>
    </source>
</evidence>
<dbReference type="Proteomes" id="UP000272942">
    <property type="component" value="Unassembled WGS sequence"/>
</dbReference>
<keyword evidence="3" id="KW-1185">Reference proteome</keyword>